<keyword evidence="1" id="KW-0812">Transmembrane</keyword>
<keyword evidence="3" id="KW-1185">Reference proteome</keyword>
<name>A0A261FSE9_9BIFI</name>
<proteinExistence type="predicted"/>
<evidence type="ECO:0000256" key="1">
    <source>
        <dbReference type="SAM" id="Phobius"/>
    </source>
</evidence>
<dbReference type="AlphaFoldDB" id="A0A261FSE9"/>
<gene>
    <name evidence="2" type="ORF">BMYO_0240</name>
</gene>
<reference evidence="2 3" key="1">
    <citation type="journal article" date="2017" name="BMC Genomics">
        <title>Comparative genomic and phylogenomic analyses of the Bifidobacteriaceae family.</title>
        <authorList>
            <person name="Lugli G.A."/>
            <person name="Milani C."/>
            <person name="Turroni F."/>
            <person name="Duranti S."/>
            <person name="Mancabelli L."/>
            <person name="Mangifesta M."/>
            <person name="Ferrario C."/>
            <person name="Modesto M."/>
            <person name="Mattarelli P."/>
            <person name="Jiri K."/>
            <person name="van Sinderen D."/>
            <person name="Ventura M."/>
        </authorList>
    </citation>
    <scope>NUCLEOTIDE SEQUENCE [LARGE SCALE GENOMIC DNA]</scope>
    <source>
        <strain evidence="2 3">DSM 100196</strain>
    </source>
</reference>
<dbReference type="EMBL" id="MWWW01000002">
    <property type="protein sequence ID" value="OZG61726.1"/>
    <property type="molecule type" value="Genomic_DNA"/>
</dbReference>
<protein>
    <recommendedName>
        <fullName evidence="4">Glycosyltransferase RgtA/B/C/D-like domain-containing protein</fullName>
    </recommendedName>
</protein>
<evidence type="ECO:0008006" key="4">
    <source>
        <dbReference type="Google" id="ProtNLM"/>
    </source>
</evidence>
<dbReference type="Proteomes" id="UP000216871">
    <property type="component" value="Unassembled WGS sequence"/>
</dbReference>
<feature type="transmembrane region" description="Helical" evidence="1">
    <location>
        <begin position="336"/>
        <end position="356"/>
    </location>
</feature>
<feature type="transmembrane region" description="Helical" evidence="1">
    <location>
        <begin position="527"/>
        <end position="544"/>
    </location>
</feature>
<feature type="transmembrane region" description="Helical" evidence="1">
    <location>
        <begin position="312"/>
        <end position="329"/>
    </location>
</feature>
<feature type="transmembrane region" description="Helical" evidence="1">
    <location>
        <begin position="27"/>
        <end position="53"/>
    </location>
</feature>
<sequence length="580" mass="65341">MVEKTQMKSRGSHGTALSESIGRRASIILFAFITGVFVWWLYCAVSYFGSIIPADEISIKANSDDPVIEQHRILTGPGAVTIAICVAIATALLFSARFRARVVSWIRFLANHRRIVFIAMLCWQMVILACFIPAHLRYDARAAQTSSINAVLTPGVFDNYLSTYPNNAFLYLIEYIPTRILYLLSGPILIENKLRAVTIIVFCMQLINIVIVDTSILFLEKTIRPISERASRYAYLFMALLLGCSTWIICPYTDTFSLPLSIWMISLMVKVFNKSKERHIDAWRIKEIVGFVAHFLLIGVSTSLAYAMKPSSVIPLIAFVIVWFVLCLGKSILTKFIPSILAIIIGFGIVAMPLQVAEHTVFNYDSSRSVPMTHYLMMGMKDHGRYNEADYRATVARPTIEEKEQYNLSVIGQRLEDFGPIGYFSFLLKKSYYNSADGSFGDNSYLTVLNGQKGTGWVAVGEKNPIHSHNIVPFVWVQDFLADGEDAHQIYEIIMQAIYILLVLGMLLFSVRLYLAKAKLSDIALEAWIALSLLGGYAFLLIFEGGRTRYLLQFLPLMLFISALGWGRRSQLKSCLRFGE</sequence>
<feature type="transmembrane region" description="Helical" evidence="1">
    <location>
        <begin position="285"/>
        <end position="306"/>
    </location>
</feature>
<feature type="transmembrane region" description="Helical" evidence="1">
    <location>
        <begin position="550"/>
        <end position="567"/>
    </location>
</feature>
<evidence type="ECO:0000313" key="2">
    <source>
        <dbReference type="EMBL" id="OZG61726.1"/>
    </source>
</evidence>
<feature type="transmembrane region" description="Helical" evidence="1">
    <location>
        <begin position="231"/>
        <end position="249"/>
    </location>
</feature>
<keyword evidence="1" id="KW-0472">Membrane</keyword>
<feature type="transmembrane region" description="Helical" evidence="1">
    <location>
        <begin position="115"/>
        <end position="136"/>
    </location>
</feature>
<feature type="transmembrane region" description="Helical" evidence="1">
    <location>
        <begin position="196"/>
        <end position="219"/>
    </location>
</feature>
<organism evidence="2 3">
    <name type="scientific">Bifidobacterium myosotis</name>
    <dbReference type="NCBI Taxonomy" id="1630166"/>
    <lineage>
        <taxon>Bacteria</taxon>
        <taxon>Bacillati</taxon>
        <taxon>Actinomycetota</taxon>
        <taxon>Actinomycetes</taxon>
        <taxon>Bifidobacteriales</taxon>
        <taxon>Bifidobacteriaceae</taxon>
        <taxon>Bifidobacterium</taxon>
    </lineage>
</organism>
<accession>A0A261FSE9</accession>
<keyword evidence="1" id="KW-1133">Transmembrane helix</keyword>
<comment type="caution">
    <text evidence="2">The sequence shown here is derived from an EMBL/GenBank/DDBJ whole genome shotgun (WGS) entry which is preliminary data.</text>
</comment>
<feature type="transmembrane region" description="Helical" evidence="1">
    <location>
        <begin position="493"/>
        <end position="515"/>
    </location>
</feature>
<feature type="transmembrane region" description="Helical" evidence="1">
    <location>
        <begin position="73"/>
        <end position="94"/>
    </location>
</feature>
<evidence type="ECO:0000313" key="3">
    <source>
        <dbReference type="Proteomes" id="UP000216871"/>
    </source>
</evidence>
<feature type="transmembrane region" description="Helical" evidence="1">
    <location>
        <begin position="168"/>
        <end position="190"/>
    </location>
</feature>